<dbReference type="EMBL" id="JBBKZU010000013">
    <property type="protein sequence ID" value="MEJ8814492.1"/>
    <property type="molecule type" value="Genomic_DNA"/>
</dbReference>
<gene>
    <name evidence="2" type="ORF">WKW77_25670</name>
</gene>
<evidence type="ECO:0000256" key="1">
    <source>
        <dbReference type="SAM" id="MobiDB-lite"/>
    </source>
</evidence>
<comment type="caution">
    <text evidence="2">The sequence shown here is derived from an EMBL/GenBank/DDBJ whole genome shotgun (WGS) entry which is preliminary data.</text>
</comment>
<organism evidence="2 3">
    <name type="scientific">Variovorax ureilyticus</name>
    <dbReference type="NCBI Taxonomy" id="1836198"/>
    <lineage>
        <taxon>Bacteria</taxon>
        <taxon>Pseudomonadati</taxon>
        <taxon>Pseudomonadota</taxon>
        <taxon>Betaproteobacteria</taxon>
        <taxon>Burkholderiales</taxon>
        <taxon>Comamonadaceae</taxon>
        <taxon>Variovorax</taxon>
    </lineage>
</organism>
<keyword evidence="3" id="KW-1185">Reference proteome</keyword>
<evidence type="ECO:0000313" key="2">
    <source>
        <dbReference type="EMBL" id="MEJ8814492.1"/>
    </source>
</evidence>
<feature type="compositionally biased region" description="Basic and acidic residues" evidence="1">
    <location>
        <begin position="1"/>
        <end position="11"/>
    </location>
</feature>
<feature type="compositionally biased region" description="Basic and acidic residues" evidence="1">
    <location>
        <begin position="43"/>
        <end position="68"/>
    </location>
</feature>
<feature type="compositionally biased region" description="Low complexity" evidence="1">
    <location>
        <begin position="18"/>
        <end position="30"/>
    </location>
</feature>
<dbReference type="RefSeq" id="WP_340359719.1">
    <property type="nucleotide sequence ID" value="NZ_JBBKZU010000013.1"/>
</dbReference>
<name>A0ABU8VLF7_9BURK</name>
<proteinExistence type="predicted"/>
<protein>
    <submittedName>
        <fullName evidence="2">Uncharacterized protein</fullName>
    </submittedName>
</protein>
<feature type="region of interest" description="Disordered" evidence="1">
    <location>
        <begin position="1"/>
        <end position="83"/>
    </location>
</feature>
<sequence>MIFDSKRRQTSELEAEEATALAEAPRAAVAPDDVQTLPASKGRAPDQDYRPDDPAVERRDATNARTDGRPATPRRQEDADDLEPLFATDVAADFRRGWDAVQIGFVDDPRKAVKDADDLVNRVLQSLSETFRGERGRVEAQVAHAGPVSTEDLRVALRRYRSFLHRLLSL</sequence>
<dbReference type="Proteomes" id="UP001365846">
    <property type="component" value="Unassembled WGS sequence"/>
</dbReference>
<accession>A0ABU8VLF7</accession>
<evidence type="ECO:0000313" key="3">
    <source>
        <dbReference type="Proteomes" id="UP001365846"/>
    </source>
</evidence>
<reference evidence="2 3" key="1">
    <citation type="submission" date="2024-03" db="EMBL/GenBank/DDBJ databases">
        <title>Novel species of the genus Variovorax.</title>
        <authorList>
            <person name="Liu Q."/>
            <person name="Xin Y.-H."/>
        </authorList>
    </citation>
    <scope>NUCLEOTIDE SEQUENCE [LARGE SCALE GENOMIC DNA]</scope>
    <source>
        <strain evidence="2 3">KACC 18899</strain>
    </source>
</reference>